<dbReference type="SUPFAM" id="SSF51306">
    <property type="entry name" value="LexA/Signal peptidase"/>
    <property type="match status" value="1"/>
</dbReference>
<evidence type="ECO:0000256" key="2">
    <source>
        <dbReference type="ARBA" id="ARBA00009370"/>
    </source>
</evidence>
<dbReference type="PANTHER" id="PTHR43390:SF1">
    <property type="entry name" value="CHLOROPLAST PROCESSING PEPTIDASE"/>
    <property type="match status" value="1"/>
</dbReference>
<dbReference type="EC" id="3.4.21.89" evidence="3"/>
<evidence type="ECO:0000313" key="6">
    <source>
        <dbReference type="Proteomes" id="UP001470023"/>
    </source>
</evidence>
<evidence type="ECO:0000256" key="1">
    <source>
        <dbReference type="ARBA" id="ARBA00004401"/>
    </source>
</evidence>
<dbReference type="InterPro" id="IPR019533">
    <property type="entry name" value="Peptidase_S26"/>
</dbReference>
<accession>A0ABV1UK80</accession>
<keyword evidence="3" id="KW-0472">Membrane</keyword>
<dbReference type="InterPro" id="IPR036286">
    <property type="entry name" value="LexA/Signal_pep-like_sf"/>
</dbReference>
<evidence type="ECO:0000256" key="3">
    <source>
        <dbReference type="RuleBase" id="RU362042"/>
    </source>
</evidence>
<dbReference type="RefSeq" id="WP_352066039.1">
    <property type="nucleotide sequence ID" value="NZ_JBEPAZ010000087.1"/>
</dbReference>
<evidence type="ECO:0000259" key="4">
    <source>
        <dbReference type="Pfam" id="PF10502"/>
    </source>
</evidence>
<comment type="caution">
    <text evidence="5">The sequence shown here is derived from an EMBL/GenBank/DDBJ whole genome shotgun (WGS) entry which is preliminary data.</text>
</comment>
<protein>
    <recommendedName>
        <fullName evidence="3">Signal peptidase I</fullName>
        <ecNumber evidence="3">3.4.21.89</ecNumber>
    </recommendedName>
</protein>
<keyword evidence="6" id="KW-1185">Reference proteome</keyword>
<keyword evidence="3" id="KW-0645">Protease</keyword>
<evidence type="ECO:0000313" key="5">
    <source>
        <dbReference type="EMBL" id="MER6434146.1"/>
    </source>
</evidence>
<organism evidence="5 6">
    <name type="scientific">Streptomyces sp. 900105245</name>
    <dbReference type="NCBI Taxonomy" id="3154379"/>
    <lineage>
        <taxon>Bacteria</taxon>
        <taxon>Bacillati</taxon>
        <taxon>Actinomycetota</taxon>
        <taxon>Actinomycetes</taxon>
        <taxon>Kitasatosporales</taxon>
        <taxon>Streptomycetaceae</taxon>
        <taxon>Streptomyces</taxon>
    </lineage>
</organism>
<comment type="subcellular location">
    <subcellularLocation>
        <location evidence="1">Cell membrane</location>
        <topology evidence="1">Single-pass type II membrane protein</topology>
    </subcellularLocation>
    <subcellularLocation>
        <location evidence="3">Membrane</location>
        <topology evidence="3">Single-pass type II membrane protein</topology>
    </subcellularLocation>
</comment>
<dbReference type="PANTHER" id="PTHR43390">
    <property type="entry name" value="SIGNAL PEPTIDASE I"/>
    <property type="match status" value="1"/>
</dbReference>
<keyword evidence="3" id="KW-1133">Transmembrane helix</keyword>
<comment type="caution">
    <text evidence="3">Lacks conserved residue(s) required for the propagation of feature annotation.</text>
</comment>
<name>A0ABV1UK80_9ACTN</name>
<comment type="catalytic activity">
    <reaction evidence="3">
        <text>Cleavage of hydrophobic, N-terminal signal or leader sequences from secreted and periplasmic proteins.</text>
        <dbReference type="EC" id="3.4.21.89"/>
    </reaction>
</comment>
<dbReference type="Pfam" id="PF10502">
    <property type="entry name" value="Peptidase_S26"/>
    <property type="match status" value="1"/>
</dbReference>
<dbReference type="EMBL" id="JBEPAZ010000087">
    <property type="protein sequence ID" value="MER6434146.1"/>
    <property type="molecule type" value="Genomic_DNA"/>
</dbReference>
<proteinExistence type="inferred from homology"/>
<feature type="transmembrane region" description="Helical" evidence="3">
    <location>
        <begin position="12"/>
        <end position="31"/>
    </location>
</feature>
<feature type="transmembrane region" description="Helical" evidence="3">
    <location>
        <begin position="183"/>
        <end position="210"/>
    </location>
</feature>
<dbReference type="InterPro" id="IPR000223">
    <property type="entry name" value="Pept_S26A_signal_pept_1"/>
</dbReference>
<dbReference type="NCBIfam" id="TIGR02227">
    <property type="entry name" value="sigpep_I_bact"/>
    <property type="match status" value="1"/>
</dbReference>
<gene>
    <name evidence="5" type="primary">lepB</name>
    <name evidence="5" type="ORF">ABT272_41685</name>
</gene>
<sequence>MAGTGRGRGLTVAALVTGLLGLLLGIGSFTYGRSAYGLGTVRSENMTPTYEPGDRVVWERVDGGEVRRGDVVAFSAPDRYPGAGVHVQRVIGVGGDRVACCTRVGGRERVTVNGKPVEEPYVFQGEADGVHHPYDVKVPRGRLFLLGDHRSNSMDSRFFVADHDGTLPVGAVEGRLTGDRAGLALVGTALLVGVVLVLTGVGLGIGALVVRRRKAPVVPPVPWPVGPAQG</sequence>
<keyword evidence="3 5" id="KW-0378">Hydrolase</keyword>
<dbReference type="GO" id="GO:0009003">
    <property type="term" value="F:signal peptidase activity"/>
    <property type="evidence" value="ECO:0007669"/>
    <property type="project" value="UniProtKB-EC"/>
</dbReference>
<keyword evidence="3" id="KW-0812">Transmembrane</keyword>
<dbReference type="Gene3D" id="2.10.109.10">
    <property type="entry name" value="Umud Fragment, subunit A"/>
    <property type="match status" value="1"/>
</dbReference>
<reference evidence="5 6" key="1">
    <citation type="submission" date="2024-06" db="EMBL/GenBank/DDBJ databases">
        <title>The Natural Products Discovery Center: Release of the First 8490 Sequenced Strains for Exploring Actinobacteria Biosynthetic Diversity.</title>
        <authorList>
            <person name="Kalkreuter E."/>
            <person name="Kautsar S.A."/>
            <person name="Yang D."/>
            <person name="Bader C.D."/>
            <person name="Teijaro C.N."/>
            <person name="Fluegel L."/>
            <person name="Davis C.M."/>
            <person name="Simpson J.R."/>
            <person name="Lauterbach L."/>
            <person name="Steele A.D."/>
            <person name="Gui C."/>
            <person name="Meng S."/>
            <person name="Li G."/>
            <person name="Viehrig K."/>
            <person name="Ye F."/>
            <person name="Su P."/>
            <person name="Kiefer A.F."/>
            <person name="Nichols A."/>
            <person name="Cepeda A.J."/>
            <person name="Yan W."/>
            <person name="Fan B."/>
            <person name="Jiang Y."/>
            <person name="Adhikari A."/>
            <person name="Zheng C.-J."/>
            <person name="Schuster L."/>
            <person name="Cowan T.M."/>
            <person name="Smanski M.J."/>
            <person name="Chevrette M.G."/>
            <person name="De Carvalho L.P.S."/>
            <person name="Shen B."/>
        </authorList>
    </citation>
    <scope>NUCLEOTIDE SEQUENCE [LARGE SCALE GENOMIC DNA]</scope>
    <source>
        <strain evidence="5 6">NPDC001166</strain>
    </source>
</reference>
<dbReference type="PRINTS" id="PR00727">
    <property type="entry name" value="LEADERPTASE"/>
</dbReference>
<dbReference type="CDD" id="cd06530">
    <property type="entry name" value="S26_SPase_I"/>
    <property type="match status" value="1"/>
</dbReference>
<comment type="similarity">
    <text evidence="2 3">Belongs to the peptidase S26 family.</text>
</comment>
<dbReference type="Proteomes" id="UP001470023">
    <property type="component" value="Unassembled WGS sequence"/>
</dbReference>
<feature type="domain" description="Peptidase S26" evidence="4">
    <location>
        <begin position="40"/>
        <end position="176"/>
    </location>
</feature>